<feature type="compositionally biased region" description="Basic residues" evidence="1">
    <location>
        <begin position="111"/>
        <end position="123"/>
    </location>
</feature>
<dbReference type="AlphaFoldDB" id="E9FX97"/>
<dbReference type="KEGG" id="dpx:DAPPUDRAFT_305509"/>
<dbReference type="EMBL" id="GL732526">
    <property type="protein sequence ID" value="EFX88039.1"/>
    <property type="molecule type" value="Genomic_DNA"/>
</dbReference>
<evidence type="ECO:0000313" key="3">
    <source>
        <dbReference type="Proteomes" id="UP000000305"/>
    </source>
</evidence>
<evidence type="ECO:0000256" key="1">
    <source>
        <dbReference type="SAM" id="MobiDB-lite"/>
    </source>
</evidence>
<feature type="region of interest" description="Disordered" evidence="1">
    <location>
        <begin position="111"/>
        <end position="132"/>
    </location>
</feature>
<sequence>MTWVVKTRKCKNDIAKYLEQIFLFQGMTTDALNQEEETKRLNEPIIAPIIPRELTAEEEAILDAPELSEKDLPDAELSKYLRPEVELNPVNVHLSFAANLDSDLAELEKKRTIKQQQTKKSKSKSINYLDDD</sequence>
<gene>
    <name evidence="2" type="ORF">DAPPUDRAFT_305509</name>
</gene>
<name>E9FX97_DAPPU</name>
<organism evidence="2 3">
    <name type="scientific">Daphnia pulex</name>
    <name type="common">Water flea</name>
    <dbReference type="NCBI Taxonomy" id="6669"/>
    <lineage>
        <taxon>Eukaryota</taxon>
        <taxon>Metazoa</taxon>
        <taxon>Ecdysozoa</taxon>
        <taxon>Arthropoda</taxon>
        <taxon>Crustacea</taxon>
        <taxon>Branchiopoda</taxon>
        <taxon>Diplostraca</taxon>
        <taxon>Cladocera</taxon>
        <taxon>Anomopoda</taxon>
        <taxon>Daphniidae</taxon>
        <taxon>Daphnia</taxon>
    </lineage>
</organism>
<dbReference type="OrthoDB" id="6350271at2759"/>
<reference evidence="2 3" key="1">
    <citation type="journal article" date="2011" name="Science">
        <title>The ecoresponsive genome of Daphnia pulex.</title>
        <authorList>
            <person name="Colbourne J.K."/>
            <person name="Pfrender M.E."/>
            <person name="Gilbert D."/>
            <person name="Thomas W.K."/>
            <person name="Tucker A."/>
            <person name="Oakley T.H."/>
            <person name="Tokishita S."/>
            <person name="Aerts A."/>
            <person name="Arnold G.J."/>
            <person name="Basu M.K."/>
            <person name="Bauer D.J."/>
            <person name="Caceres C.E."/>
            <person name="Carmel L."/>
            <person name="Casola C."/>
            <person name="Choi J.H."/>
            <person name="Detter J.C."/>
            <person name="Dong Q."/>
            <person name="Dusheyko S."/>
            <person name="Eads B.D."/>
            <person name="Frohlich T."/>
            <person name="Geiler-Samerotte K.A."/>
            <person name="Gerlach D."/>
            <person name="Hatcher P."/>
            <person name="Jogdeo S."/>
            <person name="Krijgsveld J."/>
            <person name="Kriventseva E.V."/>
            <person name="Kultz D."/>
            <person name="Laforsch C."/>
            <person name="Lindquist E."/>
            <person name="Lopez J."/>
            <person name="Manak J.R."/>
            <person name="Muller J."/>
            <person name="Pangilinan J."/>
            <person name="Patwardhan R.P."/>
            <person name="Pitluck S."/>
            <person name="Pritham E.J."/>
            <person name="Rechtsteiner A."/>
            <person name="Rho M."/>
            <person name="Rogozin I.B."/>
            <person name="Sakarya O."/>
            <person name="Salamov A."/>
            <person name="Schaack S."/>
            <person name="Shapiro H."/>
            <person name="Shiga Y."/>
            <person name="Skalitzky C."/>
            <person name="Smith Z."/>
            <person name="Souvorov A."/>
            <person name="Sung W."/>
            <person name="Tang Z."/>
            <person name="Tsuchiya D."/>
            <person name="Tu H."/>
            <person name="Vos H."/>
            <person name="Wang M."/>
            <person name="Wolf Y.I."/>
            <person name="Yamagata H."/>
            <person name="Yamada T."/>
            <person name="Ye Y."/>
            <person name="Shaw J.R."/>
            <person name="Andrews J."/>
            <person name="Crease T.J."/>
            <person name="Tang H."/>
            <person name="Lucas S.M."/>
            <person name="Robertson H.M."/>
            <person name="Bork P."/>
            <person name="Koonin E.V."/>
            <person name="Zdobnov E.M."/>
            <person name="Grigoriev I.V."/>
            <person name="Lynch M."/>
            <person name="Boore J.L."/>
        </authorList>
    </citation>
    <scope>NUCLEOTIDE SEQUENCE [LARGE SCALE GENOMIC DNA]</scope>
</reference>
<proteinExistence type="predicted"/>
<dbReference type="Proteomes" id="UP000000305">
    <property type="component" value="Unassembled WGS sequence"/>
</dbReference>
<keyword evidence="3" id="KW-1185">Reference proteome</keyword>
<evidence type="ECO:0000313" key="2">
    <source>
        <dbReference type="EMBL" id="EFX88039.1"/>
    </source>
</evidence>
<accession>E9FX97</accession>
<protein>
    <submittedName>
        <fullName evidence="2">Uncharacterized protein</fullName>
    </submittedName>
</protein>
<dbReference type="InParanoid" id="E9FX97"/>
<dbReference type="HOGENOM" id="CLU_1919170_0_0_1"/>